<organism evidence="2 3">
    <name type="scientific">Lentibacillus kapialis</name>
    <dbReference type="NCBI Taxonomy" id="340214"/>
    <lineage>
        <taxon>Bacteria</taxon>
        <taxon>Bacillati</taxon>
        <taxon>Bacillota</taxon>
        <taxon>Bacilli</taxon>
        <taxon>Bacillales</taxon>
        <taxon>Bacillaceae</taxon>
        <taxon>Lentibacillus</taxon>
    </lineage>
</organism>
<protein>
    <submittedName>
        <fullName evidence="2">Uncharacterized protein</fullName>
    </submittedName>
</protein>
<evidence type="ECO:0000313" key="3">
    <source>
        <dbReference type="Proteomes" id="UP000658382"/>
    </source>
</evidence>
<name>A0A917Q2I7_9BACI</name>
<proteinExistence type="predicted"/>
<comment type="caution">
    <text evidence="2">The sequence shown here is derived from an EMBL/GenBank/DDBJ whole genome shotgun (WGS) entry which is preliminary data.</text>
</comment>
<sequence>MDNEDVKHAKVAVKYEDVIPPKDKSGEKFGVGALISDKSEEVFFDGGSACSSSSSGGGGGGSTNMVPHEKNNFNS</sequence>
<reference evidence="2" key="2">
    <citation type="submission" date="2020-09" db="EMBL/GenBank/DDBJ databases">
        <authorList>
            <person name="Sun Q."/>
            <person name="Ohkuma M."/>
        </authorList>
    </citation>
    <scope>NUCLEOTIDE SEQUENCE</scope>
    <source>
        <strain evidence="2">JCM 12580</strain>
    </source>
</reference>
<evidence type="ECO:0000313" key="2">
    <source>
        <dbReference type="EMBL" id="GGK07492.1"/>
    </source>
</evidence>
<dbReference type="Proteomes" id="UP000658382">
    <property type="component" value="Unassembled WGS sequence"/>
</dbReference>
<keyword evidence="3" id="KW-1185">Reference proteome</keyword>
<dbReference type="RefSeq" id="WP_188634163.1">
    <property type="nucleotide sequence ID" value="NZ_BMNQ01000074.1"/>
</dbReference>
<feature type="region of interest" description="Disordered" evidence="1">
    <location>
        <begin position="46"/>
        <end position="75"/>
    </location>
</feature>
<evidence type="ECO:0000256" key="1">
    <source>
        <dbReference type="SAM" id="MobiDB-lite"/>
    </source>
</evidence>
<gene>
    <name evidence="2" type="ORF">GCM10007063_32500</name>
</gene>
<reference evidence="2" key="1">
    <citation type="journal article" date="2014" name="Int. J. Syst. Evol. Microbiol.">
        <title>Complete genome sequence of Corynebacterium casei LMG S-19264T (=DSM 44701T), isolated from a smear-ripened cheese.</title>
        <authorList>
            <consortium name="US DOE Joint Genome Institute (JGI-PGF)"/>
            <person name="Walter F."/>
            <person name="Albersmeier A."/>
            <person name="Kalinowski J."/>
            <person name="Ruckert C."/>
        </authorList>
    </citation>
    <scope>NUCLEOTIDE SEQUENCE</scope>
    <source>
        <strain evidence="2">JCM 12580</strain>
    </source>
</reference>
<accession>A0A917Q2I7</accession>
<dbReference type="EMBL" id="BMNQ01000074">
    <property type="protein sequence ID" value="GGK07492.1"/>
    <property type="molecule type" value="Genomic_DNA"/>
</dbReference>
<dbReference type="AlphaFoldDB" id="A0A917Q2I7"/>